<keyword evidence="3" id="KW-1185">Reference proteome</keyword>
<evidence type="ECO:0000313" key="2">
    <source>
        <dbReference type="EMBL" id="DAD23314.1"/>
    </source>
</evidence>
<feature type="compositionally biased region" description="Basic and acidic residues" evidence="1">
    <location>
        <begin position="60"/>
        <end position="69"/>
    </location>
</feature>
<dbReference type="Proteomes" id="UP000607653">
    <property type="component" value="Unassembled WGS sequence"/>
</dbReference>
<accession>A0A822XNX8</accession>
<sequence length="157" mass="17601">MARYLNKVRELTNHFQDFALHQVHEPRTHEPTPYTKSPSSPNIGYKTTSPQEGSCQSIPKTDKESPSCYSKDRMTRALLGVTHPRSPRAETAHAVEAFWLEGLEPSWQGASVPVSFYGLPRLVVLRPPPLDDAKACSQQLSLTPPQATLPFRYSPFL</sequence>
<proteinExistence type="predicted"/>
<organism evidence="2 3">
    <name type="scientific">Nelumbo nucifera</name>
    <name type="common">Sacred lotus</name>
    <dbReference type="NCBI Taxonomy" id="4432"/>
    <lineage>
        <taxon>Eukaryota</taxon>
        <taxon>Viridiplantae</taxon>
        <taxon>Streptophyta</taxon>
        <taxon>Embryophyta</taxon>
        <taxon>Tracheophyta</taxon>
        <taxon>Spermatophyta</taxon>
        <taxon>Magnoliopsida</taxon>
        <taxon>Proteales</taxon>
        <taxon>Nelumbonaceae</taxon>
        <taxon>Nelumbo</taxon>
    </lineage>
</organism>
<name>A0A822XNX8_NELNU</name>
<dbReference type="EMBL" id="DUZY01000001">
    <property type="protein sequence ID" value="DAD23314.1"/>
    <property type="molecule type" value="Genomic_DNA"/>
</dbReference>
<feature type="region of interest" description="Disordered" evidence="1">
    <location>
        <begin position="20"/>
        <end position="69"/>
    </location>
</feature>
<comment type="caution">
    <text evidence="2">The sequence shown here is derived from an EMBL/GenBank/DDBJ whole genome shotgun (WGS) entry which is preliminary data.</text>
</comment>
<evidence type="ECO:0000256" key="1">
    <source>
        <dbReference type="SAM" id="MobiDB-lite"/>
    </source>
</evidence>
<protein>
    <submittedName>
        <fullName evidence="2">Uncharacterized protein</fullName>
    </submittedName>
</protein>
<dbReference type="AlphaFoldDB" id="A0A822XNX8"/>
<gene>
    <name evidence="2" type="ORF">HUJ06_024777</name>
</gene>
<feature type="compositionally biased region" description="Polar residues" evidence="1">
    <location>
        <begin position="34"/>
        <end position="59"/>
    </location>
</feature>
<reference evidence="2 3" key="1">
    <citation type="journal article" date="2020" name="Mol. Biol. Evol.">
        <title>Distinct Expression and Methylation Patterns for Genes with Different Fates following a Single Whole-Genome Duplication in Flowering Plants.</title>
        <authorList>
            <person name="Shi T."/>
            <person name="Rahmani R.S."/>
            <person name="Gugger P.F."/>
            <person name="Wang M."/>
            <person name="Li H."/>
            <person name="Zhang Y."/>
            <person name="Li Z."/>
            <person name="Wang Q."/>
            <person name="Van de Peer Y."/>
            <person name="Marchal K."/>
            <person name="Chen J."/>
        </authorList>
    </citation>
    <scope>NUCLEOTIDE SEQUENCE [LARGE SCALE GENOMIC DNA]</scope>
    <source>
        <tissue evidence="2">Leaf</tissue>
    </source>
</reference>
<evidence type="ECO:0000313" key="3">
    <source>
        <dbReference type="Proteomes" id="UP000607653"/>
    </source>
</evidence>